<gene>
    <name evidence="4" type="ORF">GMARGA_LOCUS28306</name>
</gene>
<accession>A0ABN7WA52</accession>
<dbReference type="InterPro" id="IPR036227">
    <property type="entry name" value="Ribosomal_uL15/eL18_sf"/>
</dbReference>
<evidence type="ECO:0000313" key="4">
    <source>
        <dbReference type="EMBL" id="CAG8823314.1"/>
    </source>
</evidence>
<sequence>KETLVYLIQTWLKINTTNLGFQCISIPCTESEFVGIFRDFINRYSPSSNRYLCVFQGPDAYETLDKLLNRSDWGTQKYQHGQETQVVLGELFENDFATDSKFSEQIQLQKTKSKCNKKDIAQLTIKWKKRTVTNNAKNKSFSESSPLTFPKKKPVKILEKGELTKCLNIQVMAFSCSAQEKIVRADGQTKISILFTNPPSFLVSSKIFV</sequence>
<proteinExistence type="predicted"/>
<organism evidence="4 5">
    <name type="scientific">Gigaspora margarita</name>
    <dbReference type="NCBI Taxonomy" id="4874"/>
    <lineage>
        <taxon>Eukaryota</taxon>
        <taxon>Fungi</taxon>
        <taxon>Fungi incertae sedis</taxon>
        <taxon>Mucoromycota</taxon>
        <taxon>Glomeromycotina</taxon>
        <taxon>Glomeromycetes</taxon>
        <taxon>Diversisporales</taxon>
        <taxon>Gigasporaceae</taxon>
        <taxon>Gigaspora</taxon>
    </lineage>
</organism>
<keyword evidence="2" id="KW-0687">Ribonucleoprotein</keyword>
<dbReference type="EMBL" id="CAJVQB010035990">
    <property type="protein sequence ID" value="CAG8823314.1"/>
    <property type="molecule type" value="Genomic_DNA"/>
</dbReference>
<name>A0ABN7WA52_GIGMA</name>
<feature type="non-terminal residue" evidence="4">
    <location>
        <position position="1"/>
    </location>
</feature>
<protein>
    <submittedName>
        <fullName evidence="4">1331_t:CDS:1</fullName>
    </submittedName>
</protein>
<comment type="caution">
    <text evidence="4">The sequence shown here is derived from an EMBL/GenBank/DDBJ whole genome shotgun (WGS) entry which is preliminary data.</text>
</comment>
<dbReference type="Proteomes" id="UP000789901">
    <property type="component" value="Unassembled WGS sequence"/>
</dbReference>
<dbReference type="SUPFAM" id="SSF52080">
    <property type="entry name" value="Ribosomal proteins L15p and L18e"/>
    <property type="match status" value="1"/>
</dbReference>
<reference evidence="4 5" key="1">
    <citation type="submission" date="2021-06" db="EMBL/GenBank/DDBJ databases">
        <authorList>
            <person name="Kallberg Y."/>
            <person name="Tangrot J."/>
            <person name="Rosling A."/>
        </authorList>
    </citation>
    <scope>NUCLEOTIDE SEQUENCE [LARGE SCALE GENOMIC DNA]</scope>
    <source>
        <strain evidence="4 5">120-4 pot B 10/14</strain>
    </source>
</reference>
<evidence type="ECO:0000256" key="1">
    <source>
        <dbReference type="ARBA" id="ARBA00022980"/>
    </source>
</evidence>
<dbReference type="InterPro" id="IPR021131">
    <property type="entry name" value="Ribosomal_uL15/eL18"/>
</dbReference>
<evidence type="ECO:0000313" key="5">
    <source>
        <dbReference type="Proteomes" id="UP000789901"/>
    </source>
</evidence>
<dbReference type="Pfam" id="PF00828">
    <property type="entry name" value="Ribosomal_L27A"/>
    <property type="match status" value="1"/>
</dbReference>
<evidence type="ECO:0000256" key="2">
    <source>
        <dbReference type="ARBA" id="ARBA00023274"/>
    </source>
</evidence>
<feature type="domain" description="Large ribosomal subunit protein uL15/eL18" evidence="3">
    <location>
        <begin position="152"/>
        <end position="188"/>
    </location>
</feature>
<dbReference type="Gene3D" id="3.100.10.10">
    <property type="match status" value="1"/>
</dbReference>
<keyword evidence="1" id="KW-0689">Ribosomal protein</keyword>
<keyword evidence="5" id="KW-1185">Reference proteome</keyword>
<evidence type="ECO:0000259" key="3">
    <source>
        <dbReference type="Pfam" id="PF00828"/>
    </source>
</evidence>